<reference evidence="3 4" key="1">
    <citation type="submission" date="2019-09" db="EMBL/GenBank/DDBJ databases">
        <title>Genomes of Cryomorphaceae.</title>
        <authorList>
            <person name="Bowman J.P."/>
        </authorList>
    </citation>
    <scope>NUCLEOTIDE SEQUENCE [LARGE SCALE GENOMIC DNA]</scope>
    <source>
        <strain evidence="3 4">KCTC 52047</strain>
    </source>
</reference>
<dbReference type="EMBL" id="WACR01000002">
    <property type="protein sequence ID" value="KAB1065512.1"/>
    <property type="molecule type" value="Genomic_DNA"/>
</dbReference>
<gene>
    <name evidence="3" type="ORF">F3059_02335</name>
</gene>
<feature type="transmembrane region" description="Helical" evidence="1">
    <location>
        <begin position="298"/>
        <end position="318"/>
    </location>
</feature>
<comment type="caution">
    <text evidence="3">The sequence shown here is derived from an EMBL/GenBank/DDBJ whole genome shotgun (WGS) entry which is preliminary data.</text>
</comment>
<dbReference type="SUPFAM" id="SSF109604">
    <property type="entry name" value="HD-domain/PDEase-like"/>
    <property type="match status" value="1"/>
</dbReference>
<dbReference type="InterPro" id="IPR011624">
    <property type="entry name" value="Metal-dep_PHydrolase_7TM_extra"/>
</dbReference>
<proteinExistence type="predicted"/>
<dbReference type="InterPro" id="IPR006674">
    <property type="entry name" value="HD_domain"/>
</dbReference>
<dbReference type="OrthoDB" id="9806952at2"/>
<evidence type="ECO:0000256" key="1">
    <source>
        <dbReference type="SAM" id="Phobius"/>
    </source>
</evidence>
<dbReference type="PANTHER" id="PTHR36442">
    <property type="entry name" value="CYCLIC-DI-AMP PHOSPHODIESTERASE PGPH"/>
    <property type="match status" value="1"/>
</dbReference>
<dbReference type="InterPro" id="IPR011621">
    <property type="entry name" value="Metal-dep_PHydrolase_7TM_intra"/>
</dbReference>
<sequence>MIKEFASELRHSHNKLARFLLAIVAIAIIVALLPKEAHFKYEFEAGKPWLHDDLLAPFDFAIIKTEKQKEEERAEINSFTKPFFTRENEAAENAIENFKLGLSLEKDRWDSTKIKAFEKWGVSHLKEIYKKGIIENHEVLEDESAVNIVSDHREKRQPLSSLYTLQEAADYISGHMSESAPSDSVMVKNLIIENLKPNLAFNPDLTEKVIQQRMDEIADYYGKVEKNEKIISRGEIVDKSAFQKLKSFETAYLKRYNNAEGNILLIGGQVILVTIVVFVLLFYMAIFRPDIFNELNKFSLILTLFVLFVVFAVITTWFDQLNIYLLPICILPIVIRNFFESRIASFVHVITIITIGLYAPNGFEYVFIQIMTGLIALFTLTGLRKRAQFLTSAFVIFITYSLMYLGFTVIKEGHFTDIDYNYFLWFGGSAMLTLLAYPVIFIFEKLFKLISDLTLLELSDTNNDLLKQLNLKAPGTFQHSMQVANLAEEASSIIGADSLLVRTGALYHDIGKMKNPAYFIENQSGSGNPHNQLTYAESAKVIINHVIKGIEMAKKKRLPEQIIDFIRTHHGTTVTRYFYYKAKQENESVNMDDFQYPGPIPFSKETAILMMADSVEAASRSLKNYEVEKLEQLVDQIIDSQLNEDQFIHADITLRDISRIKKVFKKRLKNIYHVRIEYPDKA</sequence>
<dbReference type="SMART" id="SM00471">
    <property type="entry name" value="HDc"/>
    <property type="match status" value="1"/>
</dbReference>
<dbReference type="Pfam" id="PF01966">
    <property type="entry name" value="HD"/>
    <property type="match status" value="1"/>
</dbReference>
<evidence type="ECO:0000313" key="4">
    <source>
        <dbReference type="Proteomes" id="UP000435357"/>
    </source>
</evidence>
<accession>A0A6N6M6I3</accession>
<keyword evidence="1" id="KW-1133">Transmembrane helix</keyword>
<protein>
    <submittedName>
        <fullName evidence="3">HDIG domain-containing protein</fullName>
    </submittedName>
</protein>
<feature type="transmembrane region" description="Helical" evidence="1">
    <location>
        <begin position="422"/>
        <end position="443"/>
    </location>
</feature>
<evidence type="ECO:0000259" key="2">
    <source>
        <dbReference type="PROSITE" id="PS51831"/>
    </source>
</evidence>
<dbReference type="NCBIfam" id="TIGR00277">
    <property type="entry name" value="HDIG"/>
    <property type="match status" value="1"/>
</dbReference>
<dbReference type="Proteomes" id="UP000435357">
    <property type="component" value="Unassembled WGS sequence"/>
</dbReference>
<dbReference type="Pfam" id="PF07697">
    <property type="entry name" value="7TMR-HDED"/>
    <property type="match status" value="1"/>
</dbReference>
<feature type="transmembrane region" description="Helical" evidence="1">
    <location>
        <begin position="263"/>
        <end position="286"/>
    </location>
</feature>
<dbReference type="Pfam" id="PF07698">
    <property type="entry name" value="7TM-7TMR_HD"/>
    <property type="match status" value="1"/>
</dbReference>
<feature type="transmembrane region" description="Helical" evidence="1">
    <location>
        <begin position="390"/>
        <end position="410"/>
    </location>
</feature>
<dbReference type="Gene3D" id="1.10.3210.10">
    <property type="entry name" value="Hypothetical protein af1432"/>
    <property type="match status" value="1"/>
</dbReference>
<dbReference type="CDD" id="cd00077">
    <property type="entry name" value="HDc"/>
    <property type="match status" value="1"/>
</dbReference>
<dbReference type="InterPro" id="IPR003607">
    <property type="entry name" value="HD/PDEase_dom"/>
</dbReference>
<feature type="transmembrane region" description="Helical" evidence="1">
    <location>
        <begin position="339"/>
        <end position="359"/>
    </location>
</feature>
<feature type="domain" description="HD" evidence="2">
    <location>
        <begin position="476"/>
        <end position="618"/>
    </location>
</feature>
<organism evidence="3 4">
    <name type="scientific">Salibacter halophilus</name>
    <dbReference type="NCBI Taxonomy" id="1803916"/>
    <lineage>
        <taxon>Bacteria</taxon>
        <taxon>Pseudomonadati</taxon>
        <taxon>Bacteroidota</taxon>
        <taxon>Flavobacteriia</taxon>
        <taxon>Flavobacteriales</taxon>
        <taxon>Salibacteraceae</taxon>
        <taxon>Salibacter</taxon>
    </lineage>
</organism>
<evidence type="ECO:0000313" key="3">
    <source>
        <dbReference type="EMBL" id="KAB1065512.1"/>
    </source>
</evidence>
<dbReference type="PANTHER" id="PTHR36442:SF1">
    <property type="entry name" value="CYCLIC-DI-AMP PHOSPHODIESTERASE PGPH"/>
    <property type="match status" value="1"/>
</dbReference>
<dbReference type="AlphaFoldDB" id="A0A6N6M6I3"/>
<dbReference type="InterPro" id="IPR052722">
    <property type="entry name" value="PgpH_phosphodiesterase"/>
</dbReference>
<dbReference type="InterPro" id="IPR006675">
    <property type="entry name" value="HDIG_dom"/>
</dbReference>
<feature type="transmembrane region" description="Helical" evidence="1">
    <location>
        <begin position="16"/>
        <end position="33"/>
    </location>
</feature>
<dbReference type="RefSeq" id="WP_151166336.1">
    <property type="nucleotide sequence ID" value="NZ_WACR01000002.1"/>
</dbReference>
<name>A0A6N6M6I3_9FLAO</name>
<keyword evidence="1" id="KW-0812">Transmembrane</keyword>
<keyword evidence="4" id="KW-1185">Reference proteome</keyword>
<dbReference type="PROSITE" id="PS51831">
    <property type="entry name" value="HD"/>
    <property type="match status" value="1"/>
</dbReference>
<keyword evidence="1" id="KW-0472">Membrane</keyword>